<organism evidence="1 2">
    <name type="scientific">Pisolithus tinctorius Marx 270</name>
    <dbReference type="NCBI Taxonomy" id="870435"/>
    <lineage>
        <taxon>Eukaryota</taxon>
        <taxon>Fungi</taxon>
        <taxon>Dikarya</taxon>
        <taxon>Basidiomycota</taxon>
        <taxon>Agaricomycotina</taxon>
        <taxon>Agaricomycetes</taxon>
        <taxon>Agaricomycetidae</taxon>
        <taxon>Boletales</taxon>
        <taxon>Sclerodermatineae</taxon>
        <taxon>Pisolithaceae</taxon>
        <taxon>Pisolithus</taxon>
    </lineage>
</organism>
<reference evidence="2" key="2">
    <citation type="submission" date="2015-01" db="EMBL/GenBank/DDBJ databases">
        <title>Evolutionary Origins and Diversification of the Mycorrhizal Mutualists.</title>
        <authorList>
            <consortium name="DOE Joint Genome Institute"/>
            <consortium name="Mycorrhizal Genomics Consortium"/>
            <person name="Kohler A."/>
            <person name="Kuo A."/>
            <person name="Nagy L.G."/>
            <person name="Floudas D."/>
            <person name="Copeland A."/>
            <person name="Barry K.W."/>
            <person name="Cichocki N."/>
            <person name="Veneault-Fourrey C."/>
            <person name="LaButti K."/>
            <person name="Lindquist E.A."/>
            <person name="Lipzen A."/>
            <person name="Lundell T."/>
            <person name="Morin E."/>
            <person name="Murat C."/>
            <person name="Riley R."/>
            <person name="Ohm R."/>
            <person name="Sun H."/>
            <person name="Tunlid A."/>
            <person name="Henrissat B."/>
            <person name="Grigoriev I.V."/>
            <person name="Hibbett D.S."/>
            <person name="Martin F."/>
        </authorList>
    </citation>
    <scope>NUCLEOTIDE SEQUENCE [LARGE SCALE GENOMIC DNA]</scope>
    <source>
        <strain evidence="2">Marx 270</strain>
    </source>
</reference>
<protein>
    <submittedName>
        <fullName evidence="1">Uncharacterized protein</fullName>
    </submittedName>
</protein>
<reference evidence="1 2" key="1">
    <citation type="submission" date="2014-04" db="EMBL/GenBank/DDBJ databases">
        <authorList>
            <consortium name="DOE Joint Genome Institute"/>
            <person name="Kuo A."/>
            <person name="Kohler A."/>
            <person name="Costa M.D."/>
            <person name="Nagy L.G."/>
            <person name="Floudas D."/>
            <person name="Copeland A."/>
            <person name="Barry K.W."/>
            <person name="Cichocki N."/>
            <person name="Veneault-Fourrey C."/>
            <person name="LaButti K."/>
            <person name="Lindquist E.A."/>
            <person name="Lipzen A."/>
            <person name="Lundell T."/>
            <person name="Morin E."/>
            <person name="Murat C."/>
            <person name="Sun H."/>
            <person name="Tunlid A."/>
            <person name="Henrissat B."/>
            <person name="Grigoriev I.V."/>
            <person name="Hibbett D.S."/>
            <person name="Martin F."/>
            <person name="Nordberg H.P."/>
            <person name="Cantor M.N."/>
            <person name="Hua S.X."/>
        </authorList>
    </citation>
    <scope>NUCLEOTIDE SEQUENCE [LARGE SCALE GENOMIC DNA]</scope>
    <source>
        <strain evidence="1 2">Marx 270</strain>
    </source>
</reference>
<proteinExistence type="predicted"/>
<dbReference type="InParanoid" id="A0A0C3NAP0"/>
<evidence type="ECO:0000313" key="2">
    <source>
        <dbReference type="Proteomes" id="UP000054217"/>
    </source>
</evidence>
<dbReference type="AlphaFoldDB" id="A0A0C3NAP0"/>
<keyword evidence="2" id="KW-1185">Reference proteome</keyword>
<evidence type="ECO:0000313" key="1">
    <source>
        <dbReference type="EMBL" id="KIN92980.1"/>
    </source>
</evidence>
<sequence>MDLPEKKVRFECLTIAGEFFRAACSEVPHDNVAHLRRLTANAREGVSMYELYRRAREEWRDGGIGDPWSKFAQNTTHPRDISG</sequence>
<name>A0A0C3NAP0_PISTI</name>
<gene>
    <name evidence="1" type="ORF">M404DRAFT_1009273</name>
</gene>
<dbReference type="Proteomes" id="UP000054217">
    <property type="component" value="Unassembled WGS sequence"/>
</dbReference>
<dbReference type="HOGENOM" id="CLU_193974_0_0_1"/>
<dbReference type="EMBL" id="KN832266">
    <property type="protein sequence ID" value="KIN92980.1"/>
    <property type="molecule type" value="Genomic_DNA"/>
</dbReference>
<accession>A0A0C3NAP0</accession>